<dbReference type="GO" id="GO:0003824">
    <property type="term" value="F:catalytic activity"/>
    <property type="evidence" value="ECO:0007669"/>
    <property type="project" value="InterPro"/>
</dbReference>
<evidence type="ECO:0000313" key="1">
    <source>
        <dbReference type="EMBL" id="ETS81882.1"/>
    </source>
</evidence>
<evidence type="ECO:0008006" key="3">
    <source>
        <dbReference type="Google" id="ProtNLM"/>
    </source>
</evidence>
<accession>W3X911</accession>
<dbReference type="STRING" id="1229662.W3X911"/>
<dbReference type="KEGG" id="pfy:PFICI_06884"/>
<dbReference type="InterPro" id="IPR036038">
    <property type="entry name" value="Aminotransferase-like"/>
</dbReference>
<dbReference type="Proteomes" id="UP000030651">
    <property type="component" value="Unassembled WGS sequence"/>
</dbReference>
<dbReference type="OrthoDB" id="5288718at2759"/>
<dbReference type="FunCoup" id="W3X911">
    <property type="interactions" value="130"/>
</dbReference>
<dbReference type="InParanoid" id="W3X911"/>
<dbReference type="InterPro" id="IPR001544">
    <property type="entry name" value="Aminotrans_IV"/>
</dbReference>
<reference evidence="2" key="1">
    <citation type="journal article" date="2015" name="BMC Genomics">
        <title>Genomic and transcriptomic analysis of the endophytic fungus Pestalotiopsis fici reveals its lifestyle and high potential for synthesis of natural products.</title>
        <authorList>
            <person name="Wang X."/>
            <person name="Zhang X."/>
            <person name="Liu L."/>
            <person name="Xiang M."/>
            <person name="Wang W."/>
            <person name="Sun X."/>
            <person name="Che Y."/>
            <person name="Guo L."/>
            <person name="Liu G."/>
            <person name="Guo L."/>
            <person name="Wang C."/>
            <person name="Yin W.B."/>
            <person name="Stadler M."/>
            <person name="Zhang X."/>
            <person name="Liu X."/>
        </authorList>
    </citation>
    <scope>NUCLEOTIDE SEQUENCE [LARGE SCALE GENOMIC DNA]</scope>
    <source>
        <strain evidence="2">W106-1 / CGMCC3.15140</strain>
    </source>
</reference>
<proteinExistence type="predicted"/>
<dbReference type="SUPFAM" id="SSF56752">
    <property type="entry name" value="D-aminoacid aminotransferase-like PLP-dependent enzymes"/>
    <property type="match status" value="1"/>
</dbReference>
<sequence length="272" mass="30473">MDEFRLFTSIRYDPILLDTPKQQHLNTTEWNRAVSSPWYMLDYHRDRMLKAAVHFGWGSAVAQLAGPEGLKRLNDFLEPVATSAGSAVHRVKITIGKDGKLGYESGPASQTGLQNLFPAHLPAPREEEVAANAPQRQPEFEVYVDSASTSQTEFTHYKTTKRQMYDDARKRYSLSPADAKEVLLVNPRDSSIMEGSITTPFLWRNGRWVTPPVSHIFQEGMGSGGNDGTTRRWALERGLAVEEVVLADSLCDGEECWISNGVRGFIFGRIKL</sequence>
<dbReference type="AlphaFoldDB" id="W3X911"/>
<keyword evidence="2" id="KW-1185">Reference proteome</keyword>
<dbReference type="GeneID" id="19271897"/>
<dbReference type="Gene3D" id="3.20.10.10">
    <property type="entry name" value="D-amino Acid Aminotransferase, subunit A, domain 2"/>
    <property type="match status" value="1"/>
</dbReference>
<protein>
    <recommendedName>
        <fullName evidence="3">Aminodeoxychorismate lyase</fullName>
    </recommendedName>
</protein>
<dbReference type="eggNOG" id="ENOG502QQMK">
    <property type="taxonomic scope" value="Eukaryota"/>
</dbReference>
<dbReference type="InterPro" id="IPR043132">
    <property type="entry name" value="BCAT-like_C"/>
</dbReference>
<evidence type="ECO:0000313" key="2">
    <source>
        <dbReference type="Proteomes" id="UP000030651"/>
    </source>
</evidence>
<dbReference type="OMA" id="VWLSNGV"/>
<name>W3X911_PESFW</name>
<gene>
    <name evidence="1" type="ORF">PFICI_06884</name>
</gene>
<dbReference type="HOGENOM" id="CLU_020844_6_0_1"/>
<organism evidence="1 2">
    <name type="scientific">Pestalotiopsis fici (strain W106-1 / CGMCC3.15140)</name>
    <dbReference type="NCBI Taxonomy" id="1229662"/>
    <lineage>
        <taxon>Eukaryota</taxon>
        <taxon>Fungi</taxon>
        <taxon>Dikarya</taxon>
        <taxon>Ascomycota</taxon>
        <taxon>Pezizomycotina</taxon>
        <taxon>Sordariomycetes</taxon>
        <taxon>Xylariomycetidae</taxon>
        <taxon>Amphisphaeriales</taxon>
        <taxon>Sporocadaceae</taxon>
        <taxon>Pestalotiopsis</taxon>
    </lineage>
</organism>
<dbReference type="RefSeq" id="XP_007833656.1">
    <property type="nucleotide sequence ID" value="XM_007835465.1"/>
</dbReference>
<dbReference type="EMBL" id="KI912112">
    <property type="protein sequence ID" value="ETS81882.1"/>
    <property type="molecule type" value="Genomic_DNA"/>
</dbReference>
<dbReference type="Pfam" id="PF01063">
    <property type="entry name" value="Aminotran_4"/>
    <property type="match status" value="1"/>
</dbReference>